<dbReference type="PANTHER" id="PTHR13622:SF8">
    <property type="entry name" value="THIAMIN PYROPHOSPHOKINASE 1"/>
    <property type="match status" value="1"/>
</dbReference>
<sequence>SGLFGVKQYGVHMNGYTHHPSHGLCLWIGRRSESKQTYPGKLDNMAAGGLAVGVGIKETLVKEAAEEAGIPACLAERAVPVGTVSYTHENERGIFPECQFVYDLEIPDGFTPHAADGEMQDFYLWPVDKVLEELASGDFKPNCALVTLDFLIRHGLVDPETEPYYHCYVEGIHRTI</sequence>
<dbReference type="OMA" id="HINGFTR"/>
<dbReference type="CDD" id="cd03676">
    <property type="entry name" value="NUDIX_Tnr3_like"/>
    <property type="match status" value="1"/>
</dbReference>
<dbReference type="PROSITE" id="PS51462">
    <property type="entry name" value="NUDIX"/>
    <property type="match status" value="1"/>
</dbReference>
<dbReference type="Pfam" id="PF00293">
    <property type="entry name" value="NUDIX"/>
    <property type="match status" value="1"/>
</dbReference>
<accession>S4RR93</accession>
<dbReference type="GO" id="GO:0044715">
    <property type="term" value="F:8-oxo-dGDP phosphatase activity"/>
    <property type="evidence" value="ECO:0007669"/>
    <property type="project" value="UniProtKB-ARBA"/>
</dbReference>
<dbReference type="FunFam" id="3.90.79.10:FF:000019">
    <property type="entry name" value="Thiamin pyrophosphokinase, putative"/>
    <property type="match status" value="1"/>
</dbReference>
<dbReference type="Ensembl" id="ENSPMAT00000007763.1">
    <property type="protein sequence ID" value="ENSPMAP00000007729.1"/>
    <property type="gene ID" value="ENSPMAG00000007017.1"/>
</dbReference>
<reference evidence="2" key="2">
    <citation type="submission" date="2025-09" db="UniProtKB">
        <authorList>
            <consortium name="Ensembl"/>
        </authorList>
    </citation>
    <scope>IDENTIFICATION</scope>
</reference>
<organism evidence="2">
    <name type="scientific">Petromyzon marinus</name>
    <name type="common">Sea lamprey</name>
    <dbReference type="NCBI Taxonomy" id="7757"/>
    <lineage>
        <taxon>Eukaryota</taxon>
        <taxon>Metazoa</taxon>
        <taxon>Chordata</taxon>
        <taxon>Craniata</taxon>
        <taxon>Vertebrata</taxon>
        <taxon>Cyclostomata</taxon>
        <taxon>Hyperoartia</taxon>
        <taxon>Petromyzontiformes</taxon>
        <taxon>Petromyzontidae</taxon>
        <taxon>Petromyzon</taxon>
    </lineage>
</organism>
<dbReference type="PANTHER" id="PTHR13622">
    <property type="entry name" value="THIAMIN PYROPHOSPHOKINASE"/>
    <property type="match status" value="1"/>
</dbReference>
<protein>
    <submittedName>
        <fullName evidence="2">Thiamin pyrophosphokinase 2</fullName>
    </submittedName>
</protein>
<evidence type="ECO:0000313" key="2">
    <source>
        <dbReference type="Ensembl" id="ENSPMAP00000007729.1"/>
    </source>
</evidence>
<proteinExistence type="predicted"/>
<dbReference type="Gene3D" id="3.90.79.10">
    <property type="entry name" value="Nucleoside Triphosphate Pyrophosphohydrolase"/>
    <property type="match status" value="1"/>
</dbReference>
<dbReference type="HOGENOM" id="CLU_048013_2_1_1"/>
<reference evidence="2" key="1">
    <citation type="submission" date="2025-08" db="UniProtKB">
        <authorList>
            <consortium name="Ensembl"/>
        </authorList>
    </citation>
    <scope>IDENTIFICATION</scope>
</reference>
<dbReference type="SUPFAM" id="SSF55811">
    <property type="entry name" value="Nudix"/>
    <property type="match status" value="1"/>
</dbReference>
<feature type="domain" description="Nudix hydrolase" evidence="1">
    <location>
        <begin position="8"/>
        <end position="147"/>
    </location>
</feature>
<name>S4RR93_PETMA</name>
<evidence type="ECO:0000259" key="1">
    <source>
        <dbReference type="PROSITE" id="PS51462"/>
    </source>
</evidence>
<dbReference type="STRING" id="7757.ENSPMAP00000007729"/>
<dbReference type="InterPro" id="IPR000086">
    <property type="entry name" value="NUDIX_hydrolase_dom"/>
</dbReference>
<dbReference type="InterPro" id="IPR015797">
    <property type="entry name" value="NUDIX_hydrolase-like_dom_sf"/>
</dbReference>
<dbReference type="AlphaFoldDB" id="S4RR93"/>
<dbReference type="GeneTree" id="ENSGT00390000016016"/>